<keyword evidence="3" id="KW-1185">Reference proteome</keyword>
<reference evidence="2 3" key="1">
    <citation type="journal article" date="2016" name="Nat. Commun.">
        <title>Ectomycorrhizal ecology is imprinted in the genome of the dominant symbiotic fungus Cenococcum geophilum.</title>
        <authorList>
            <consortium name="DOE Joint Genome Institute"/>
            <person name="Peter M."/>
            <person name="Kohler A."/>
            <person name="Ohm R.A."/>
            <person name="Kuo A."/>
            <person name="Krutzmann J."/>
            <person name="Morin E."/>
            <person name="Arend M."/>
            <person name="Barry K.W."/>
            <person name="Binder M."/>
            <person name="Choi C."/>
            <person name="Clum A."/>
            <person name="Copeland A."/>
            <person name="Grisel N."/>
            <person name="Haridas S."/>
            <person name="Kipfer T."/>
            <person name="LaButti K."/>
            <person name="Lindquist E."/>
            <person name="Lipzen A."/>
            <person name="Maire R."/>
            <person name="Meier B."/>
            <person name="Mihaltcheva S."/>
            <person name="Molinier V."/>
            <person name="Murat C."/>
            <person name="Poggeler S."/>
            <person name="Quandt C.A."/>
            <person name="Sperisen C."/>
            <person name="Tritt A."/>
            <person name="Tisserant E."/>
            <person name="Crous P.W."/>
            <person name="Henrissat B."/>
            <person name="Nehls U."/>
            <person name="Egli S."/>
            <person name="Spatafora J.W."/>
            <person name="Grigoriev I.V."/>
            <person name="Martin F.M."/>
        </authorList>
    </citation>
    <scope>NUCLEOTIDE SEQUENCE [LARGE SCALE GENOMIC DNA]</scope>
    <source>
        <strain evidence="2 3">CBS 459.81</strain>
    </source>
</reference>
<evidence type="ECO:0000313" key="2">
    <source>
        <dbReference type="EMBL" id="OCK74970.1"/>
    </source>
</evidence>
<accession>A0A8E2E0G9</accession>
<evidence type="ECO:0000313" key="3">
    <source>
        <dbReference type="Proteomes" id="UP000250266"/>
    </source>
</evidence>
<dbReference type="EMBL" id="KV745383">
    <property type="protein sequence ID" value="OCK74970.1"/>
    <property type="molecule type" value="Genomic_DNA"/>
</dbReference>
<feature type="compositionally biased region" description="Pro residues" evidence="1">
    <location>
        <begin position="74"/>
        <end position="88"/>
    </location>
</feature>
<dbReference type="OrthoDB" id="5385910at2759"/>
<name>A0A8E2E0G9_9PEZI</name>
<gene>
    <name evidence="2" type="ORF">K432DRAFT_386483</name>
</gene>
<evidence type="ECO:0000256" key="1">
    <source>
        <dbReference type="SAM" id="MobiDB-lite"/>
    </source>
</evidence>
<feature type="compositionally biased region" description="Polar residues" evidence="1">
    <location>
        <begin position="18"/>
        <end position="41"/>
    </location>
</feature>
<feature type="compositionally biased region" description="Low complexity" evidence="1">
    <location>
        <begin position="57"/>
        <end position="73"/>
    </location>
</feature>
<proteinExistence type="predicted"/>
<feature type="compositionally biased region" description="Low complexity" evidence="1">
    <location>
        <begin position="121"/>
        <end position="131"/>
    </location>
</feature>
<dbReference type="Proteomes" id="UP000250266">
    <property type="component" value="Unassembled WGS sequence"/>
</dbReference>
<feature type="region of interest" description="Disordered" evidence="1">
    <location>
        <begin position="1"/>
        <end position="157"/>
    </location>
</feature>
<dbReference type="AlphaFoldDB" id="A0A8E2E0G9"/>
<organism evidence="2 3">
    <name type="scientific">Lepidopterella palustris CBS 459.81</name>
    <dbReference type="NCBI Taxonomy" id="1314670"/>
    <lineage>
        <taxon>Eukaryota</taxon>
        <taxon>Fungi</taxon>
        <taxon>Dikarya</taxon>
        <taxon>Ascomycota</taxon>
        <taxon>Pezizomycotina</taxon>
        <taxon>Dothideomycetes</taxon>
        <taxon>Pleosporomycetidae</taxon>
        <taxon>Mytilinidiales</taxon>
        <taxon>Argynnaceae</taxon>
        <taxon>Lepidopterella</taxon>
    </lineage>
</organism>
<sequence>MPPIPPIPIHANDPITPNPSSSQNNHVANDAKGNNGSTTAAKPSGITPHTAPANPLPTRTTPASAPVTATTDPFLPPPPQPGARPVPAPARETGRAGGNDGATAPPQPVPGVHIPRSVEATVTTTETRVVPTGPPAQFAVPAPEQTGAGGRTGRSTSTYAPAAAVNTAPGPTTLNLGAAANPSPYQAAHPVDGAREATRAQNLYAVDGSAAQRRSLEDAAAREKEEAGERGVWGVLGRAGEMLKGAEEKVWRAVGKKG</sequence>
<protein>
    <submittedName>
        <fullName evidence="2">Uncharacterized protein</fullName>
    </submittedName>
</protein>